<protein>
    <submittedName>
        <fullName evidence="2">Uncharacterized protein</fullName>
    </submittedName>
</protein>
<dbReference type="PATRIC" id="fig|700597.3.peg.4200"/>
<comment type="caution">
    <text evidence="2">The sequence shown here is derived from an EMBL/GenBank/DDBJ whole genome shotgun (WGS) entry which is preliminary data.</text>
</comment>
<name>G2GFJ3_9ACTN</name>
<accession>G2GFJ3</accession>
<feature type="region of interest" description="Disordered" evidence="1">
    <location>
        <begin position="1"/>
        <end position="41"/>
    </location>
</feature>
<dbReference type="Proteomes" id="UP000004217">
    <property type="component" value="Unassembled WGS sequence"/>
</dbReference>
<organism evidence="2 3">
    <name type="scientific">Streptomyces zinciresistens K42</name>
    <dbReference type="NCBI Taxonomy" id="700597"/>
    <lineage>
        <taxon>Bacteria</taxon>
        <taxon>Bacillati</taxon>
        <taxon>Actinomycetota</taxon>
        <taxon>Actinomycetes</taxon>
        <taxon>Kitasatosporales</taxon>
        <taxon>Streptomycetaceae</taxon>
        <taxon>Streptomyces</taxon>
    </lineage>
</organism>
<dbReference type="AlphaFoldDB" id="G2GFJ3"/>
<keyword evidence="3" id="KW-1185">Reference proteome</keyword>
<feature type="region of interest" description="Disordered" evidence="1">
    <location>
        <begin position="361"/>
        <end position="400"/>
    </location>
</feature>
<dbReference type="EMBL" id="AGBF01000080">
    <property type="protein sequence ID" value="EGX57745.1"/>
    <property type="molecule type" value="Genomic_DNA"/>
</dbReference>
<dbReference type="OrthoDB" id="4102567at2"/>
<evidence type="ECO:0000313" key="2">
    <source>
        <dbReference type="EMBL" id="EGX57745.1"/>
    </source>
</evidence>
<reference evidence="2 3" key="1">
    <citation type="submission" date="2011-08" db="EMBL/GenBank/DDBJ databases">
        <authorList>
            <person name="Lin Y."/>
            <person name="Hao X."/>
            <person name="Johnstone L."/>
            <person name="Miller S.J."/>
            <person name="Wei G."/>
            <person name="Rensing C."/>
        </authorList>
    </citation>
    <scope>NUCLEOTIDE SEQUENCE [LARGE SCALE GENOMIC DNA]</scope>
    <source>
        <strain evidence="2 3">K42</strain>
    </source>
</reference>
<proteinExistence type="predicted"/>
<sequence length="400" mass="42850">MTPPPRTAAVSETTTDSSDNTTTSPWKPTWSPGHTRPGLPPLTVVHDPHDDHAFMAAALAAHTPQVGRITVHPTPVASAPASLAHDLLRSMGKHLPLAGSEDGTYWTGNTETAWRALAAWTLALRTGHLIVTRAHRISSRHFEYLFALRELTRIRLTLLCHGPLPPALAPALATLRYEEAHTLAAAHRAFTTPDPPPPTGRFAWWEAGEQFPPREGEPGFLLPTRRTPGRGVIEAAARRLGRAVLPLPAAGRFPPEPDEPTALLAHRLHTRIAHPVHAAALAVRVFTGCPATQLQLPAAHTAPPALPNRGPEHPAPTWAVDLIEAARCFGQLEGRQPSARPLRLSPWDQTAVTEAAHACGLHEHQAPVTKRHSAATTSRSGRPAAALRGVGSTPTPSRAA</sequence>
<evidence type="ECO:0000313" key="3">
    <source>
        <dbReference type="Proteomes" id="UP000004217"/>
    </source>
</evidence>
<dbReference type="RefSeq" id="WP_007498357.1">
    <property type="nucleotide sequence ID" value="NZ_AGBF01000080.1"/>
</dbReference>
<evidence type="ECO:0000256" key="1">
    <source>
        <dbReference type="SAM" id="MobiDB-lite"/>
    </source>
</evidence>
<feature type="compositionally biased region" description="Low complexity" evidence="1">
    <location>
        <begin position="11"/>
        <end position="32"/>
    </location>
</feature>
<gene>
    <name evidence="2" type="ORF">SZN_21386</name>
</gene>